<name>A0ABT0BMK0_9SPHN</name>
<dbReference type="InterPro" id="IPR002937">
    <property type="entry name" value="Amino_oxidase"/>
</dbReference>
<dbReference type="PANTHER" id="PTHR43563:SF14">
    <property type="entry name" value="AMINE OXIDASE"/>
    <property type="match status" value="1"/>
</dbReference>
<comment type="similarity">
    <text evidence="1">Belongs to the flavin monoamine oxidase family.</text>
</comment>
<evidence type="ECO:0000259" key="2">
    <source>
        <dbReference type="Pfam" id="PF01593"/>
    </source>
</evidence>
<dbReference type="SUPFAM" id="SSF51905">
    <property type="entry name" value="FAD/NAD(P)-binding domain"/>
    <property type="match status" value="1"/>
</dbReference>
<feature type="domain" description="Amine oxidase" evidence="2">
    <location>
        <begin position="11"/>
        <end position="84"/>
    </location>
</feature>
<dbReference type="EMBL" id="JALHLG010000005">
    <property type="protein sequence ID" value="MCJ2186277.1"/>
    <property type="molecule type" value="Genomic_DNA"/>
</dbReference>
<dbReference type="Pfam" id="PF01593">
    <property type="entry name" value="Amino_oxidase"/>
    <property type="match status" value="2"/>
</dbReference>
<dbReference type="RefSeq" id="WP_243918580.1">
    <property type="nucleotide sequence ID" value="NZ_JALHLG010000005.1"/>
</dbReference>
<evidence type="ECO:0000313" key="3">
    <source>
        <dbReference type="EMBL" id="MCJ2186277.1"/>
    </source>
</evidence>
<feature type="domain" description="Amine oxidase" evidence="2">
    <location>
        <begin position="111"/>
        <end position="357"/>
    </location>
</feature>
<dbReference type="SUPFAM" id="SSF54373">
    <property type="entry name" value="FAD-linked reductases, C-terminal domain"/>
    <property type="match status" value="1"/>
</dbReference>
<dbReference type="Proteomes" id="UP001202281">
    <property type="component" value="Unassembled WGS sequence"/>
</dbReference>
<sequence length="527" mass="56467">MYDVAIAGAGLSGLALAEILEAQGLSVLILEARGRLGGRVLTEIDPDSGLAVDLGPTWFWPHRQPLMAALTQHLEIPSFSQRDEGENLSLADAGKEPQQTPPISLHDNAHRLIGGMAQLTKALATRLSRTEVRLGHVIQAVSDEGPHVRLTWCSDQGDGEVLARHCVMALPPRLVGSLTFSPALDWATLSALQHTQTWMATSAKAGTTCSSPVWRDKGLSGSAFVTHEQAVLAETWDACDATGDRAGLGGFLSLSPALRRDFAEGLPILIESQLTQLYGPELEARASYYQDWASEGYTCAPADLAQEPDDHPPIADSVLRGAHWGEKLYFAGAETAAHDPGYLEGALDSAHRVARAIREAHEREDLLARPANAAALESFGQWMAEQRTTGFSTYRATLSRSLMRQEREQLTQRALLAAAEEVFAKALTALGGLTFDGTGASVIEGRSSLLPAVQAPFKPFLDGLLGEVLEFNAASCALSNFPDEHKPPRDYVNAMLRDVAAAWVEFSQDANLLLLGSHGDDASAGAA</sequence>
<keyword evidence="4" id="KW-1185">Reference proteome</keyword>
<dbReference type="InterPro" id="IPR050703">
    <property type="entry name" value="Flavin_MAO"/>
</dbReference>
<reference evidence="3 4" key="1">
    <citation type="submission" date="2022-04" db="EMBL/GenBank/DDBJ databases">
        <title>Identification of a novel bacterium isolated from mangrove sediments.</title>
        <authorList>
            <person name="Pan X."/>
        </authorList>
    </citation>
    <scope>NUCLEOTIDE SEQUENCE [LARGE SCALE GENOMIC DNA]</scope>
    <source>
        <strain evidence="3 4">B2638</strain>
    </source>
</reference>
<dbReference type="PANTHER" id="PTHR43563">
    <property type="entry name" value="AMINE OXIDASE"/>
    <property type="match status" value="1"/>
</dbReference>
<gene>
    <name evidence="3" type="ORF">MTR66_05535</name>
</gene>
<dbReference type="Gene3D" id="3.50.50.60">
    <property type="entry name" value="FAD/NAD(P)-binding domain"/>
    <property type="match status" value="2"/>
</dbReference>
<evidence type="ECO:0000313" key="4">
    <source>
        <dbReference type="Proteomes" id="UP001202281"/>
    </source>
</evidence>
<proteinExistence type="inferred from homology"/>
<protein>
    <submittedName>
        <fullName evidence="3">FAD-dependent oxidoreductase</fullName>
    </submittedName>
</protein>
<dbReference type="InterPro" id="IPR036188">
    <property type="entry name" value="FAD/NAD-bd_sf"/>
</dbReference>
<organism evidence="3 4">
    <name type="scientific">Novosphingobium beihaiensis</name>
    <dbReference type="NCBI Taxonomy" id="2930389"/>
    <lineage>
        <taxon>Bacteria</taxon>
        <taxon>Pseudomonadati</taxon>
        <taxon>Pseudomonadota</taxon>
        <taxon>Alphaproteobacteria</taxon>
        <taxon>Sphingomonadales</taxon>
        <taxon>Sphingomonadaceae</taxon>
        <taxon>Novosphingobium</taxon>
    </lineage>
</organism>
<accession>A0ABT0BMK0</accession>
<evidence type="ECO:0000256" key="1">
    <source>
        <dbReference type="ARBA" id="ARBA00005995"/>
    </source>
</evidence>
<comment type="caution">
    <text evidence="3">The sequence shown here is derived from an EMBL/GenBank/DDBJ whole genome shotgun (WGS) entry which is preliminary data.</text>
</comment>